<reference evidence="3" key="1">
    <citation type="submission" date="2016-10" db="EMBL/GenBank/DDBJ databases">
        <authorList>
            <person name="Varghese N."/>
        </authorList>
    </citation>
    <scope>NUCLEOTIDE SEQUENCE [LARGE SCALE GENOMIC DNA]</scope>
    <source>
        <strain evidence="3">DSM 44719</strain>
    </source>
</reference>
<sequence length="94" mass="9855">MVTIETRPGDTGHQLVLAISAFAITSGAVILAPYVIGFIVEHAPSAALGYSPGFMFVGITVCVLGVIGSLMRNPEKAKARAEQLTAERAAREAR</sequence>
<dbReference type="RefSeq" id="WP_073358345.1">
    <property type="nucleotide sequence ID" value="NZ_FNTL01000004.1"/>
</dbReference>
<dbReference type="AlphaFoldDB" id="A0A1H4ZB23"/>
<dbReference type="Proteomes" id="UP000183407">
    <property type="component" value="Unassembled WGS sequence"/>
</dbReference>
<dbReference type="InterPro" id="IPR036259">
    <property type="entry name" value="MFS_trans_sf"/>
</dbReference>
<gene>
    <name evidence="2" type="ORF">SAMN04490220_4032</name>
</gene>
<accession>A0A1H4ZB23</accession>
<feature type="transmembrane region" description="Helical" evidence="1">
    <location>
        <begin position="52"/>
        <end position="71"/>
    </location>
</feature>
<organism evidence="2 3">
    <name type="scientific">Rhodococcus jostii</name>
    <dbReference type="NCBI Taxonomy" id="132919"/>
    <lineage>
        <taxon>Bacteria</taxon>
        <taxon>Bacillati</taxon>
        <taxon>Actinomycetota</taxon>
        <taxon>Actinomycetes</taxon>
        <taxon>Mycobacteriales</taxon>
        <taxon>Nocardiaceae</taxon>
        <taxon>Rhodococcus</taxon>
    </lineage>
</organism>
<keyword evidence="1" id="KW-1133">Transmembrane helix</keyword>
<keyword evidence="1" id="KW-0812">Transmembrane</keyword>
<evidence type="ECO:0000313" key="3">
    <source>
        <dbReference type="Proteomes" id="UP000183407"/>
    </source>
</evidence>
<evidence type="ECO:0000313" key="2">
    <source>
        <dbReference type="EMBL" id="SED27436.1"/>
    </source>
</evidence>
<keyword evidence="1" id="KW-0472">Membrane</keyword>
<feature type="transmembrane region" description="Helical" evidence="1">
    <location>
        <begin position="15"/>
        <end position="40"/>
    </location>
</feature>
<dbReference type="EMBL" id="FNTL01000004">
    <property type="protein sequence ID" value="SED27436.1"/>
    <property type="molecule type" value="Genomic_DNA"/>
</dbReference>
<protein>
    <submittedName>
        <fullName evidence="2">Uncharacterized protein</fullName>
    </submittedName>
</protein>
<proteinExistence type="predicted"/>
<evidence type="ECO:0000256" key="1">
    <source>
        <dbReference type="SAM" id="Phobius"/>
    </source>
</evidence>
<name>A0A1H4ZB23_RHOJO</name>
<dbReference type="SUPFAM" id="SSF103473">
    <property type="entry name" value="MFS general substrate transporter"/>
    <property type="match status" value="1"/>
</dbReference>